<gene>
    <name evidence="1" type="primary">WBGene00275992</name>
</gene>
<keyword evidence="2" id="KW-1185">Reference proteome</keyword>
<sequence>IPHPLIRSLCSSSCSRSLLLLLQTLHVLLEMDDESLVRYCEGFPLTLAADRIESGSIAAAAAAAAADSKRPWPGIAEKCVLEVQNLPFDAVEPLSGARLYRVDLREDVEDET</sequence>
<reference evidence="1" key="2">
    <citation type="submission" date="2022-06" db="UniProtKB">
        <authorList>
            <consortium name="EnsemblMetazoa"/>
        </authorList>
    </citation>
    <scope>IDENTIFICATION</scope>
    <source>
        <strain evidence="1">PS312</strain>
    </source>
</reference>
<reference evidence="2" key="1">
    <citation type="journal article" date="2008" name="Nat. Genet.">
        <title>The Pristionchus pacificus genome provides a unique perspective on nematode lifestyle and parasitism.</title>
        <authorList>
            <person name="Dieterich C."/>
            <person name="Clifton S.W."/>
            <person name="Schuster L.N."/>
            <person name="Chinwalla A."/>
            <person name="Delehaunty K."/>
            <person name="Dinkelacker I."/>
            <person name="Fulton L."/>
            <person name="Fulton R."/>
            <person name="Godfrey J."/>
            <person name="Minx P."/>
            <person name="Mitreva M."/>
            <person name="Roeseler W."/>
            <person name="Tian H."/>
            <person name="Witte H."/>
            <person name="Yang S.P."/>
            <person name="Wilson R.K."/>
            <person name="Sommer R.J."/>
        </authorList>
    </citation>
    <scope>NUCLEOTIDE SEQUENCE [LARGE SCALE GENOMIC DNA]</scope>
    <source>
        <strain evidence="2">PS312</strain>
    </source>
</reference>
<dbReference type="Proteomes" id="UP000005239">
    <property type="component" value="Unassembled WGS sequence"/>
</dbReference>
<evidence type="ECO:0000313" key="2">
    <source>
        <dbReference type="Proteomes" id="UP000005239"/>
    </source>
</evidence>
<accession>A0A8R1YQ85</accession>
<dbReference type="EnsemblMetazoa" id="PPA37623.1">
    <property type="protein sequence ID" value="PPA37623.1"/>
    <property type="gene ID" value="WBGene00275992"/>
</dbReference>
<accession>A0A2A6B9X7</accession>
<protein>
    <submittedName>
        <fullName evidence="1">Uncharacterized protein</fullName>
    </submittedName>
</protein>
<dbReference type="AlphaFoldDB" id="A0A2A6B9X7"/>
<organism evidence="1 2">
    <name type="scientific">Pristionchus pacificus</name>
    <name type="common">Parasitic nematode worm</name>
    <dbReference type="NCBI Taxonomy" id="54126"/>
    <lineage>
        <taxon>Eukaryota</taxon>
        <taxon>Metazoa</taxon>
        <taxon>Ecdysozoa</taxon>
        <taxon>Nematoda</taxon>
        <taxon>Chromadorea</taxon>
        <taxon>Rhabditida</taxon>
        <taxon>Rhabditina</taxon>
        <taxon>Diplogasteromorpha</taxon>
        <taxon>Diplogasteroidea</taxon>
        <taxon>Neodiplogasteridae</taxon>
        <taxon>Pristionchus</taxon>
    </lineage>
</organism>
<name>A0A2A6B9X7_PRIPA</name>
<evidence type="ECO:0000313" key="1">
    <source>
        <dbReference type="EnsemblMetazoa" id="PPA37623.1"/>
    </source>
</evidence>
<proteinExistence type="predicted"/>